<evidence type="ECO:0008006" key="4">
    <source>
        <dbReference type="Google" id="ProtNLM"/>
    </source>
</evidence>
<feature type="transmembrane region" description="Helical" evidence="1">
    <location>
        <begin position="12"/>
        <end position="32"/>
    </location>
</feature>
<dbReference type="HOGENOM" id="CLU_032099_0_0_1"/>
<dbReference type="eggNOG" id="KOG3684">
    <property type="taxonomic scope" value="Eukaryota"/>
</dbReference>
<dbReference type="Gene3D" id="1.10.287.70">
    <property type="match status" value="1"/>
</dbReference>
<dbReference type="OMA" id="DAMFFSI"/>
<reference evidence="3" key="2">
    <citation type="submission" date="2010-04" db="EMBL/GenBank/DDBJ databases">
        <authorList>
            <person name="Buell R."/>
            <person name="Hamilton J."/>
            <person name="Hostetler J."/>
        </authorList>
    </citation>
    <scope>NUCLEOTIDE SEQUENCE [LARGE SCALE GENOMIC DNA]</scope>
    <source>
        <strain evidence="3">DAOM:BR144</strain>
    </source>
</reference>
<feature type="transmembrane region" description="Helical" evidence="1">
    <location>
        <begin position="44"/>
        <end position="64"/>
    </location>
</feature>
<keyword evidence="1" id="KW-0472">Membrane</keyword>
<keyword evidence="3" id="KW-1185">Reference proteome</keyword>
<organism evidence="2 3">
    <name type="scientific">Globisporangium ultimum (strain ATCC 200006 / CBS 805.95 / DAOM BR144)</name>
    <name type="common">Pythium ultimum</name>
    <dbReference type="NCBI Taxonomy" id="431595"/>
    <lineage>
        <taxon>Eukaryota</taxon>
        <taxon>Sar</taxon>
        <taxon>Stramenopiles</taxon>
        <taxon>Oomycota</taxon>
        <taxon>Peronosporomycetes</taxon>
        <taxon>Pythiales</taxon>
        <taxon>Pythiaceae</taxon>
        <taxon>Globisporangium</taxon>
    </lineage>
</organism>
<evidence type="ECO:0000313" key="3">
    <source>
        <dbReference type="Proteomes" id="UP000019132"/>
    </source>
</evidence>
<dbReference type="SUPFAM" id="SSF81324">
    <property type="entry name" value="Voltage-gated potassium channels"/>
    <property type="match status" value="1"/>
</dbReference>
<proteinExistence type="predicted"/>
<dbReference type="InParanoid" id="K3WQ21"/>
<dbReference type="VEuPathDB" id="FungiDB:PYU1_G007048"/>
<dbReference type="GO" id="GO:0016286">
    <property type="term" value="F:small conductance calcium-activated potassium channel activity"/>
    <property type="evidence" value="ECO:0007669"/>
    <property type="project" value="InterPro"/>
</dbReference>
<keyword evidence="1" id="KW-0812">Transmembrane</keyword>
<dbReference type="PANTHER" id="PTHR10153">
    <property type="entry name" value="SMALL CONDUCTANCE CALCIUM-ACTIVATED POTASSIUM CHANNEL"/>
    <property type="match status" value="1"/>
</dbReference>
<dbReference type="GO" id="GO:0016020">
    <property type="term" value="C:membrane"/>
    <property type="evidence" value="ECO:0007669"/>
    <property type="project" value="InterPro"/>
</dbReference>
<evidence type="ECO:0000256" key="1">
    <source>
        <dbReference type="SAM" id="Phobius"/>
    </source>
</evidence>
<reference evidence="2" key="3">
    <citation type="submission" date="2015-02" db="UniProtKB">
        <authorList>
            <consortium name="EnsemblProtists"/>
        </authorList>
    </citation>
    <scope>IDENTIFICATION</scope>
    <source>
        <strain evidence="2">DAOM BR144</strain>
    </source>
</reference>
<feature type="transmembrane region" description="Helical" evidence="1">
    <location>
        <begin position="103"/>
        <end position="121"/>
    </location>
</feature>
<dbReference type="AlphaFoldDB" id="K3WQ21"/>
<protein>
    <recommendedName>
        <fullName evidence="4">Potassium channel domain-containing protein</fullName>
    </recommendedName>
</protein>
<accession>K3WQ21</accession>
<dbReference type="EMBL" id="GL376560">
    <property type="status" value="NOT_ANNOTATED_CDS"/>
    <property type="molecule type" value="Genomic_DNA"/>
</dbReference>
<dbReference type="Proteomes" id="UP000019132">
    <property type="component" value="Unassembled WGS sequence"/>
</dbReference>
<sequence length="440" mass="50070">MATGEKSIRVRLTYLAPYFVELLFTIIVPYPALEHVVPREHPNIIVFLTVATVIRTVYWRHLLFSPYPIRQKEKIACFTGNLEFTYREFVLKKVFDDDPITKIVMVYTITLALASFLLHVVESVYGACTWRHGASTGNAENVVCYSLTWNDSMWVVTTAFLSTGYGGLLPRSPAGQIIVSVATFAMKFVSALFFSIIIKKNKFSAMEARAHSFLFRMELNERKDLIAVMAVQATFQFNKSYKQSLIWHQQDQSRLYFRPLSARLPNEVKKKLYVSRFQASLKDMMKYNTDGDLLNTFTKHVEVITAALGISYVKMVSLKKVYYHKSRVLEDRRRRAQQATSRATMLLPTAAEGSKGGDYSEGREVISSMRGLGILARFKTFQGLGSAAYRDASAIVSHANPMLTTRTSQTSPRWQTNLLKKCDETLHLLQKIQTNAQTIK</sequence>
<name>K3WQ21_GLOUD</name>
<keyword evidence="1" id="KW-1133">Transmembrane helix</keyword>
<dbReference type="STRING" id="431595.K3WQ21"/>
<dbReference type="InterPro" id="IPR015449">
    <property type="entry name" value="K_chnl_Ca-activ_SK"/>
</dbReference>
<dbReference type="EnsemblProtists" id="PYU1_T007063">
    <property type="protein sequence ID" value="PYU1_T007063"/>
    <property type="gene ID" value="PYU1_G007048"/>
</dbReference>
<feature type="transmembrane region" description="Helical" evidence="1">
    <location>
        <begin position="177"/>
        <end position="198"/>
    </location>
</feature>
<evidence type="ECO:0000313" key="2">
    <source>
        <dbReference type="EnsemblProtists" id="PYU1_T007063"/>
    </source>
</evidence>
<reference evidence="3" key="1">
    <citation type="journal article" date="2010" name="Genome Biol.">
        <title>Genome sequence of the necrotrophic plant pathogen Pythium ultimum reveals original pathogenicity mechanisms and effector repertoire.</title>
        <authorList>
            <person name="Levesque C.A."/>
            <person name="Brouwer H."/>
            <person name="Cano L."/>
            <person name="Hamilton J.P."/>
            <person name="Holt C."/>
            <person name="Huitema E."/>
            <person name="Raffaele S."/>
            <person name="Robideau G.P."/>
            <person name="Thines M."/>
            <person name="Win J."/>
            <person name="Zerillo M.M."/>
            <person name="Beakes G.W."/>
            <person name="Boore J.L."/>
            <person name="Busam D."/>
            <person name="Dumas B."/>
            <person name="Ferriera S."/>
            <person name="Fuerstenberg S.I."/>
            <person name="Gachon C.M."/>
            <person name="Gaulin E."/>
            <person name="Govers F."/>
            <person name="Grenville-Briggs L."/>
            <person name="Horner N."/>
            <person name="Hostetler J."/>
            <person name="Jiang R.H."/>
            <person name="Johnson J."/>
            <person name="Krajaejun T."/>
            <person name="Lin H."/>
            <person name="Meijer H.J."/>
            <person name="Moore B."/>
            <person name="Morris P."/>
            <person name="Phuntmart V."/>
            <person name="Puiu D."/>
            <person name="Shetty J."/>
            <person name="Stajich J.E."/>
            <person name="Tripathy S."/>
            <person name="Wawra S."/>
            <person name="van West P."/>
            <person name="Whitty B.R."/>
            <person name="Coutinho P.M."/>
            <person name="Henrissat B."/>
            <person name="Martin F."/>
            <person name="Thomas P.D."/>
            <person name="Tyler B.M."/>
            <person name="De Vries R.P."/>
            <person name="Kamoun S."/>
            <person name="Yandell M."/>
            <person name="Tisserat N."/>
            <person name="Buell C.R."/>
        </authorList>
    </citation>
    <scope>NUCLEOTIDE SEQUENCE</scope>
    <source>
        <strain evidence="3">DAOM:BR144</strain>
    </source>
</reference>